<name>A0A367U676_9PROT</name>
<dbReference type="Proteomes" id="UP000252419">
    <property type="component" value="Unassembled WGS sequence"/>
</dbReference>
<feature type="non-terminal residue" evidence="2">
    <location>
        <position position="1"/>
    </location>
</feature>
<comment type="caution">
    <text evidence="2">The sequence shown here is derived from an EMBL/GenBank/DDBJ whole genome shotgun (WGS) entry which is preliminary data.</text>
</comment>
<gene>
    <name evidence="2" type="ORF">TH5_24945</name>
</gene>
<evidence type="ECO:0000313" key="2">
    <source>
        <dbReference type="EMBL" id="RCK03549.1"/>
    </source>
</evidence>
<sequence>GFGAAAQARAEPVGNCRLGTGIKLHIHALWRDGGAYRTAENPGGQNGGVKPTVKPAIPGL</sequence>
<protein>
    <submittedName>
        <fullName evidence="2">Uncharacterized protein</fullName>
    </submittedName>
</protein>
<organism evidence="2 3">
    <name type="scientific">Thalassospira xianhensis MCCC 1A02616</name>
    <dbReference type="NCBI Taxonomy" id="1177929"/>
    <lineage>
        <taxon>Bacteria</taxon>
        <taxon>Pseudomonadati</taxon>
        <taxon>Pseudomonadota</taxon>
        <taxon>Alphaproteobacteria</taxon>
        <taxon>Rhodospirillales</taxon>
        <taxon>Thalassospiraceae</taxon>
        <taxon>Thalassospira</taxon>
    </lineage>
</organism>
<evidence type="ECO:0000256" key="1">
    <source>
        <dbReference type="SAM" id="MobiDB-lite"/>
    </source>
</evidence>
<accession>A0A367U676</accession>
<dbReference type="AlphaFoldDB" id="A0A367U676"/>
<dbReference type="EMBL" id="JPWA01000063">
    <property type="protein sequence ID" value="RCK03549.1"/>
    <property type="molecule type" value="Genomic_DNA"/>
</dbReference>
<feature type="region of interest" description="Disordered" evidence="1">
    <location>
        <begin position="37"/>
        <end position="60"/>
    </location>
</feature>
<keyword evidence="3" id="KW-1185">Reference proteome</keyword>
<reference evidence="2 3" key="1">
    <citation type="submission" date="2014-07" db="EMBL/GenBank/DDBJ databases">
        <title>Draft genome sequence of Thalassospira xianhensis P-4 (MCCC 1A02616).</title>
        <authorList>
            <person name="Lai Q."/>
            <person name="Shao Z."/>
        </authorList>
    </citation>
    <scope>NUCLEOTIDE SEQUENCE [LARGE SCALE GENOMIC DNA]</scope>
    <source>
        <strain evidence="2 3">MCCC 1A02616</strain>
    </source>
</reference>
<evidence type="ECO:0000313" key="3">
    <source>
        <dbReference type="Proteomes" id="UP000252419"/>
    </source>
</evidence>
<proteinExistence type="predicted"/>